<name>A0A6A2Z9H6_HIBSY</name>
<dbReference type="InterPro" id="IPR007877">
    <property type="entry name" value="DUF707"/>
</dbReference>
<dbReference type="Proteomes" id="UP000436088">
    <property type="component" value="Unassembled WGS sequence"/>
</dbReference>
<protein>
    <submittedName>
        <fullName evidence="2">Uncharacterized protein</fullName>
    </submittedName>
</protein>
<gene>
    <name evidence="2" type="ORF">F3Y22_tig00110962pilonHSYRG00105</name>
</gene>
<feature type="compositionally biased region" description="Basic residues" evidence="1">
    <location>
        <begin position="1"/>
        <end position="21"/>
    </location>
</feature>
<dbReference type="Pfam" id="PF05212">
    <property type="entry name" value="DUF707"/>
    <property type="match status" value="1"/>
</dbReference>
<organism evidence="2 3">
    <name type="scientific">Hibiscus syriacus</name>
    <name type="common">Rose of Sharon</name>
    <dbReference type="NCBI Taxonomy" id="106335"/>
    <lineage>
        <taxon>Eukaryota</taxon>
        <taxon>Viridiplantae</taxon>
        <taxon>Streptophyta</taxon>
        <taxon>Embryophyta</taxon>
        <taxon>Tracheophyta</taxon>
        <taxon>Spermatophyta</taxon>
        <taxon>Magnoliopsida</taxon>
        <taxon>eudicotyledons</taxon>
        <taxon>Gunneridae</taxon>
        <taxon>Pentapetalae</taxon>
        <taxon>rosids</taxon>
        <taxon>malvids</taxon>
        <taxon>Malvales</taxon>
        <taxon>Malvaceae</taxon>
        <taxon>Malvoideae</taxon>
        <taxon>Hibiscus</taxon>
    </lineage>
</organism>
<accession>A0A6A2Z9H6</accession>
<sequence length="284" mass="32406">MARTSLHHKPTSIRTCGKRSSRSSSKLPSRRCHSAGVSPGTFLTAGEVKVELEASCYRCCYINNLQGVELLHKHSRNMCGLLVLHTVVIHGGGWRCCFWKLNSFYRGNGNTQSSLWYYCHGPQSTMQALQPSFLRVMVPSFPLSPPPSYVTKTLRGHRKVELELWDLLASVEKLDRAGVDVRSEGVEKINEVRKQVLQKLHNGIRDQWKDLEWNDRAIHVSAANQTKWWPCSAKDERQRFSHSILLRTSTKTGRHLHGLAREVEAVRQGIRPVTDDDRRLVNLF</sequence>
<proteinExistence type="predicted"/>
<keyword evidence="3" id="KW-1185">Reference proteome</keyword>
<evidence type="ECO:0000313" key="2">
    <source>
        <dbReference type="EMBL" id="KAE8688644.1"/>
    </source>
</evidence>
<dbReference type="AlphaFoldDB" id="A0A6A2Z9H6"/>
<reference evidence="2" key="1">
    <citation type="submission" date="2019-09" db="EMBL/GenBank/DDBJ databases">
        <title>Draft genome information of white flower Hibiscus syriacus.</title>
        <authorList>
            <person name="Kim Y.-M."/>
        </authorList>
    </citation>
    <scope>NUCLEOTIDE SEQUENCE [LARGE SCALE GENOMIC DNA]</scope>
    <source>
        <strain evidence="2">YM2019G1</strain>
    </source>
</reference>
<evidence type="ECO:0000313" key="3">
    <source>
        <dbReference type="Proteomes" id="UP000436088"/>
    </source>
</evidence>
<comment type="caution">
    <text evidence="2">The sequence shown here is derived from an EMBL/GenBank/DDBJ whole genome shotgun (WGS) entry which is preliminary data.</text>
</comment>
<evidence type="ECO:0000256" key="1">
    <source>
        <dbReference type="SAM" id="MobiDB-lite"/>
    </source>
</evidence>
<feature type="region of interest" description="Disordered" evidence="1">
    <location>
        <begin position="1"/>
        <end position="35"/>
    </location>
</feature>
<dbReference type="EMBL" id="VEPZ02001184">
    <property type="protein sequence ID" value="KAE8688644.1"/>
    <property type="molecule type" value="Genomic_DNA"/>
</dbReference>